<comment type="similarity">
    <text evidence="1">Belongs to the SsuE family.</text>
</comment>
<evidence type="ECO:0000313" key="7">
    <source>
        <dbReference type="Proteomes" id="UP000266313"/>
    </source>
</evidence>
<dbReference type="OrthoDB" id="1643408at2"/>
<name>A0A250KZK4_9GAMM</name>
<dbReference type="GO" id="GO:0016491">
    <property type="term" value="F:oxidoreductase activity"/>
    <property type="evidence" value="ECO:0007669"/>
    <property type="project" value="UniProtKB-KW"/>
</dbReference>
<dbReference type="Gene3D" id="3.40.50.360">
    <property type="match status" value="1"/>
</dbReference>
<protein>
    <submittedName>
        <fullName evidence="6">FMN reductase</fullName>
    </submittedName>
</protein>
<accession>A0A250KZK4</accession>
<dbReference type="PANTHER" id="PTHR43408">
    <property type="entry name" value="FMN REDUCTASE (NADPH)"/>
    <property type="match status" value="1"/>
</dbReference>
<keyword evidence="3" id="KW-0288">FMN</keyword>
<evidence type="ECO:0000313" key="6">
    <source>
        <dbReference type="EMBL" id="BBA37047.1"/>
    </source>
</evidence>
<dbReference type="RefSeq" id="WP_119632102.1">
    <property type="nucleotide sequence ID" value="NZ_AP017928.1"/>
</dbReference>
<evidence type="ECO:0000256" key="2">
    <source>
        <dbReference type="ARBA" id="ARBA00022630"/>
    </source>
</evidence>
<sequence length="184" mass="19516">MKITGVSGSLGSPSRTKGLVAAIVRQLETRFGVRAHIADLSETAPLQWAAGLGKDGPVELRSLLNRIESSDVLVVGSPVYKGAYSGLFKHVFDLVDRDALRGKVVLLAATGGSDQHALVIEHHLRPLFAFFGAHTVPTGIYANESDFADYDTIANPAILIRIEQAVDQVVYLAGRSTVPAAAVA</sequence>
<evidence type="ECO:0000256" key="3">
    <source>
        <dbReference type="ARBA" id="ARBA00022643"/>
    </source>
</evidence>
<dbReference type="KEGG" id="mmai:sS8_5125"/>
<dbReference type="Proteomes" id="UP000266313">
    <property type="component" value="Chromosome"/>
</dbReference>
<dbReference type="Pfam" id="PF03358">
    <property type="entry name" value="FMN_red"/>
    <property type="match status" value="1"/>
</dbReference>
<dbReference type="InterPro" id="IPR051814">
    <property type="entry name" value="NAD(P)H-dep_FMN_reductase"/>
</dbReference>
<dbReference type="InterPro" id="IPR005025">
    <property type="entry name" value="FMN_Rdtase-like_dom"/>
</dbReference>
<proteinExistence type="inferred from homology"/>
<organism evidence="6 7">
    <name type="scientific">Methylocaldum marinum</name>
    <dbReference type="NCBI Taxonomy" id="1432792"/>
    <lineage>
        <taxon>Bacteria</taxon>
        <taxon>Pseudomonadati</taxon>
        <taxon>Pseudomonadota</taxon>
        <taxon>Gammaproteobacteria</taxon>
        <taxon>Methylococcales</taxon>
        <taxon>Methylococcaceae</taxon>
        <taxon>Methylocaldum</taxon>
    </lineage>
</organism>
<keyword evidence="2" id="KW-0285">Flavoprotein</keyword>
<dbReference type="InterPro" id="IPR029039">
    <property type="entry name" value="Flavoprotein-like_sf"/>
</dbReference>
<dbReference type="AlphaFoldDB" id="A0A250KZK4"/>
<dbReference type="SUPFAM" id="SSF52218">
    <property type="entry name" value="Flavoproteins"/>
    <property type="match status" value="1"/>
</dbReference>
<evidence type="ECO:0000256" key="1">
    <source>
        <dbReference type="ARBA" id="ARBA00005990"/>
    </source>
</evidence>
<dbReference type="PANTHER" id="PTHR43408:SF2">
    <property type="entry name" value="FMN REDUCTASE (NADPH)"/>
    <property type="match status" value="1"/>
</dbReference>
<gene>
    <name evidence="6" type="ORF">sS8_5125</name>
</gene>
<feature type="domain" description="NADPH-dependent FMN reductase-like" evidence="5">
    <location>
        <begin position="1"/>
        <end position="144"/>
    </location>
</feature>
<dbReference type="EMBL" id="AP017928">
    <property type="protein sequence ID" value="BBA37047.1"/>
    <property type="molecule type" value="Genomic_DNA"/>
</dbReference>
<keyword evidence="7" id="KW-1185">Reference proteome</keyword>
<evidence type="ECO:0000259" key="5">
    <source>
        <dbReference type="Pfam" id="PF03358"/>
    </source>
</evidence>
<reference evidence="6 7" key="1">
    <citation type="submission" date="2016-12" db="EMBL/GenBank/DDBJ databases">
        <title>Genome sequencing of Methylocaldum marinum.</title>
        <authorList>
            <person name="Takeuchi M."/>
            <person name="Kamagata Y."/>
            <person name="Hiraoka S."/>
            <person name="Oshima K."/>
            <person name="Hattori M."/>
            <person name="Iwasaki W."/>
        </authorList>
    </citation>
    <scope>NUCLEOTIDE SEQUENCE [LARGE SCALE GENOMIC DNA]</scope>
    <source>
        <strain evidence="6 7">S8</strain>
    </source>
</reference>
<keyword evidence="4" id="KW-0560">Oxidoreductase</keyword>
<evidence type="ECO:0000256" key="4">
    <source>
        <dbReference type="ARBA" id="ARBA00023002"/>
    </source>
</evidence>